<evidence type="ECO:0000256" key="1">
    <source>
        <dbReference type="SAM" id="SignalP"/>
    </source>
</evidence>
<gene>
    <name evidence="2" type="ORF">BDLFYP24_01728</name>
</gene>
<dbReference type="Gene3D" id="3.40.50.2300">
    <property type="match status" value="1"/>
</dbReference>
<feature type="chain" id="PRO_5038458041" description="Sugar ABC transporter substrate-binding protein" evidence="1">
    <location>
        <begin position="25"/>
        <end position="191"/>
    </location>
</feature>
<dbReference type="RefSeq" id="WP_034521299.1">
    <property type="nucleotide sequence ID" value="NZ_CACRSP010000003.1"/>
</dbReference>
<sequence>MSDNALRRAGMAMLAIGLAVSLTACTPPNGAVGDTQSQDSAVAHVGPDRADTKVAFIGSQDIDADGLVLDAMEQGKLKPTYVPVTGTIDAQQTAIQGVRDMTQSKVGIIVIGGMDVTDANRDDWHAALQGAREAGIAVALLNPVQAPKDGKLYAAVLTINDRMADAVPIADAVMTIGNNDPHERDMVVTTK</sequence>
<keyword evidence="1" id="KW-0732">Signal</keyword>
<organism evidence="2">
    <name type="scientific">Bifidobacterium dentium</name>
    <dbReference type="NCBI Taxonomy" id="1689"/>
    <lineage>
        <taxon>Bacteria</taxon>
        <taxon>Bacillati</taxon>
        <taxon>Actinomycetota</taxon>
        <taxon>Actinomycetes</taxon>
        <taxon>Bifidobacteriales</taxon>
        <taxon>Bifidobacteriaceae</taxon>
        <taxon>Bifidobacterium</taxon>
    </lineage>
</organism>
<evidence type="ECO:0008006" key="3">
    <source>
        <dbReference type="Google" id="ProtNLM"/>
    </source>
</evidence>
<accession>A0A6N2SZL7</accession>
<name>A0A6N2SZL7_9BIFI</name>
<dbReference type="PROSITE" id="PS51257">
    <property type="entry name" value="PROKAR_LIPOPROTEIN"/>
    <property type="match status" value="1"/>
</dbReference>
<protein>
    <recommendedName>
        <fullName evidence="3">Sugar ABC transporter substrate-binding protein</fullName>
    </recommendedName>
</protein>
<dbReference type="AlphaFoldDB" id="A0A6N2SZL7"/>
<feature type="signal peptide" evidence="1">
    <location>
        <begin position="1"/>
        <end position="24"/>
    </location>
</feature>
<proteinExistence type="predicted"/>
<reference evidence="2" key="1">
    <citation type="submission" date="2019-11" db="EMBL/GenBank/DDBJ databases">
        <authorList>
            <person name="Feng L."/>
        </authorList>
    </citation>
    <scope>NUCLEOTIDE SEQUENCE</scope>
    <source>
        <strain evidence="2">BdentiumLFYP24</strain>
    </source>
</reference>
<dbReference type="EMBL" id="CACRSP010000003">
    <property type="protein sequence ID" value="VYS97918.1"/>
    <property type="molecule type" value="Genomic_DNA"/>
</dbReference>
<evidence type="ECO:0000313" key="2">
    <source>
        <dbReference type="EMBL" id="VYS97918.1"/>
    </source>
</evidence>